<evidence type="ECO:0000256" key="5">
    <source>
        <dbReference type="ARBA" id="ARBA00022989"/>
    </source>
</evidence>
<evidence type="ECO:0000256" key="4">
    <source>
        <dbReference type="ARBA" id="ARBA00022960"/>
    </source>
</evidence>
<dbReference type="NCBIfam" id="TIGR03426">
    <property type="entry name" value="shape_MreD"/>
    <property type="match status" value="1"/>
</dbReference>
<feature type="domain" description="Penicillin-binding protein dimerisation" evidence="11">
    <location>
        <begin position="343"/>
        <end position="434"/>
    </location>
</feature>
<sequence length="1181" mass="130163">MREQGSIRLFRRGSSAELRLAALLVLAVGLLITDARYAVLEPVRQAVATVLYPFQRVMLAPRDLVTYFSSWTDAASTARSEKEALQRQRIELAQLSTHAAQLSAENEQLRRLLQVADTVTQPSVAVEVLTMPMMRRAESSDTSGRKTRSSSLSSLQPIDSSPFSRASSPWLIWGSILLMWLGSMLPWRLLPFAPDLLMLVLGFWAVHEPRRVPMSLAFVLGILVDVHDGSLLGEHALAYVLVVYGALLLRKRILNFGMWTHLLHMAVVMLLAQLIVQVLHAWLVGEWSGWEWAGGTLLTAALWPLADSVLFLPQRRLDESDSVVRYEGFAARADQNRIAVIPITPRRGEILDRNGEVLARNYRDYTLSAVPANLGEPVDDMLDRVGELVELSPRDRRRFKQNVAQNSRYSEILLRNNLSDDEAAWFSAHAFKFPVAASGRPVRTLSRVDPVPGASLRLSLDIGLQKMAEALFTGRRGALVAIEPSTGEVLAFVSAPSFDPNLFIDGIDVENWRKLNDSPDHPLINRPLYGTYPIGSTYKPFVALAALETGKRKATDRISDPGYFEFGGQRFRNAGGAVYGSTDMHRALVVSSDTYFYSLGPEIGVDNLHDFMKQFGFGQRTGIDLDGERQGILPSTEWKRQAYRKPAQQRWYAGESISVAVGQGYNSFTVLQLAHATAVLASNGIVRPPHLVTQTLSPHDPEIEQPVRIDAKLIPLKQANVDVVKRALVDVVRLDQVRNFLLAFGVMWVAALIPPTMWMKLAPVVYSVGVVLLLGVEFFGETSKGATRWLDLGVARIQPSEMLKISVPLMLAWYFHRYQRPKMSLLDFMVAGILLMIPFLLIVRQPDLGTALLVFAAGFCVIYFAGLSFKLIVPIVVVLVLGISALLYYEDYICVPDLDWVVLHDYQKHRVCTLLNPGSDRLGRGFHTIQSMIAIGSGGVYGKGYMMGTQSHLDFVPERTTDFIFAVFAEEFGLYGGIMLLVLYALLILRGLSIAAVAHTQFSRLLAGSMSMMLFVYVFVNIGMVTGILPVVGVPLPFLSYGATTSQHGLHSAAHPGYAGVPGVNSEVTVHSLCSGTSPAAACVWVLAKRSVPADGIVKLGQGQQTTPNTLVGPLLQQDLTIQLQNQHMRIAFILTDALFGAGQFGLDLVGVSIAVALQWTETTESARNNPGRWRPGFAAA</sequence>
<feature type="transmembrane region" description="Helical" evidence="9">
    <location>
        <begin position="289"/>
        <end position="312"/>
    </location>
</feature>
<evidence type="ECO:0000256" key="2">
    <source>
        <dbReference type="ARBA" id="ARBA00022475"/>
    </source>
</evidence>
<keyword evidence="4" id="KW-0133">Cell shape</keyword>
<evidence type="ECO:0000259" key="10">
    <source>
        <dbReference type="Pfam" id="PF00905"/>
    </source>
</evidence>
<dbReference type="Proteomes" id="UP000095287">
    <property type="component" value="Unplaced"/>
</dbReference>
<feature type="domain" description="Penicillin-binding protein transpeptidase" evidence="10">
    <location>
        <begin position="477"/>
        <end position="731"/>
    </location>
</feature>
<dbReference type="InterPro" id="IPR012338">
    <property type="entry name" value="Beta-lactam/transpept-like"/>
</dbReference>
<dbReference type="SUPFAM" id="SSF56601">
    <property type="entry name" value="beta-lactamase/transpeptidase-like"/>
    <property type="match status" value="1"/>
</dbReference>
<organism evidence="12 13">
    <name type="scientific">Steinernema glaseri</name>
    <dbReference type="NCBI Taxonomy" id="37863"/>
    <lineage>
        <taxon>Eukaryota</taxon>
        <taxon>Metazoa</taxon>
        <taxon>Ecdysozoa</taxon>
        <taxon>Nematoda</taxon>
        <taxon>Chromadorea</taxon>
        <taxon>Rhabditida</taxon>
        <taxon>Tylenchina</taxon>
        <taxon>Panagrolaimomorpha</taxon>
        <taxon>Strongyloidoidea</taxon>
        <taxon>Steinernematidae</taxon>
        <taxon>Steinernema</taxon>
    </lineage>
</organism>
<dbReference type="Pfam" id="PF01098">
    <property type="entry name" value="FTSW_RODA_SPOVE"/>
    <property type="match status" value="1"/>
</dbReference>
<evidence type="ECO:0000313" key="13">
    <source>
        <dbReference type="WBParaSite" id="L893_g16390.t1"/>
    </source>
</evidence>
<evidence type="ECO:0000256" key="1">
    <source>
        <dbReference type="ARBA" id="ARBA00004651"/>
    </source>
</evidence>
<feature type="transmembrane region" description="Helical" evidence="9">
    <location>
        <begin position="972"/>
        <end position="993"/>
    </location>
</feature>
<dbReference type="Pfam" id="PF00905">
    <property type="entry name" value="Transpeptidase"/>
    <property type="match status" value="1"/>
</dbReference>
<keyword evidence="2" id="KW-1003">Cell membrane</keyword>
<dbReference type="NCBIfam" id="TIGR02210">
    <property type="entry name" value="rodA_shape"/>
    <property type="match status" value="1"/>
</dbReference>
<accession>A0A1I7YHL8</accession>
<reference evidence="13" key="1">
    <citation type="submission" date="2016-11" db="UniProtKB">
        <authorList>
            <consortium name="WormBaseParasite"/>
        </authorList>
    </citation>
    <scope>IDENTIFICATION</scope>
</reference>
<dbReference type="InterPro" id="IPR001460">
    <property type="entry name" value="PCN-bd_Tpept"/>
</dbReference>
<dbReference type="Pfam" id="PF04093">
    <property type="entry name" value="MreD"/>
    <property type="match status" value="1"/>
</dbReference>
<dbReference type="GO" id="GO:0015648">
    <property type="term" value="F:lipid-linked peptidoglycan transporter activity"/>
    <property type="evidence" value="ECO:0007669"/>
    <property type="project" value="TreeGrafter"/>
</dbReference>
<dbReference type="WBParaSite" id="L893_g16390.t1">
    <property type="protein sequence ID" value="L893_g16390.t1"/>
    <property type="gene ID" value="L893_g16390"/>
</dbReference>
<evidence type="ECO:0000256" key="7">
    <source>
        <dbReference type="SAM" id="Coils"/>
    </source>
</evidence>
<feature type="transmembrane region" description="Helical" evidence="9">
    <location>
        <begin position="871"/>
        <end position="889"/>
    </location>
</feature>
<dbReference type="InterPro" id="IPR036138">
    <property type="entry name" value="PBP_dimer_sf"/>
</dbReference>
<dbReference type="Gene3D" id="3.90.1310.10">
    <property type="entry name" value="Penicillin-binding protein 2a (Domain 2)"/>
    <property type="match status" value="1"/>
</dbReference>
<evidence type="ECO:0000259" key="11">
    <source>
        <dbReference type="Pfam" id="PF03717"/>
    </source>
</evidence>
<evidence type="ECO:0000256" key="3">
    <source>
        <dbReference type="ARBA" id="ARBA00022692"/>
    </source>
</evidence>
<evidence type="ECO:0000256" key="6">
    <source>
        <dbReference type="ARBA" id="ARBA00023136"/>
    </source>
</evidence>
<dbReference type="InterPro" id="IPR011923">
    <property type="entry name" value="RodA/MrdB"/>
</dbReference>
<feature type="transmembrane region" description="Helical" evidence="9">
    <location>
        <begin position="1014"/>
        <end position="1038"/>
    </location>
</feature>
<dbReference type="InterPro" id="IPR001182">
    <property type="entry name" value="FtsW/RodA"/>
</dbReference>
<keyword evidence="7" id="KW-0175">Coiled coil</keyword>
<dbReference type="PANTHER" id="PTHR30474">
    <property type="entry name" value="CELL CYCLE PROTEIN"/>
    <property type="match status" value="1"/>
</dbReference>
<keyword evidence="12" id="KW-1185">Reference proteome</keyword>
<feature type="transmembrane region" description="Helical" evidence="9">
    <location>
        <begin position="740"/>
        <end position="758"/>
    </location>
</feature>
<dbReference type="GO" id="GO:0032153">
    <property type="term" value="C:cell division site"/>
    <property type="evidence" value="ECO:0007669"/>
    <property type="project" value="TreeGrafter"/>
</dbReference>
<feature type="transmembrane region" description="Helical" evidence="9">
    <location>
        <begin position="825"/>
        <end position="842"/>
    </location>
</feature>
<feature type="transmembrane region" description="Helical" evidence="9">
    <location>
        <begin position="170"/>
        <end position="190"/>
    </location>
</feature>
<evidence type="ECO:0000256" key="8">
    <source>
        <dbReference type="SAM" id="MobiDB-lite"/>
    </source>
</evidence>
<feature type="compositionally biased region" description="Low complexity" evidence="8">
    <location>
        <begin position="149"/>
        <end position="162"/>
    </location>
</feature>
<comment type="subcellular location">
    <subcellularLocation>
        <location evidence="1">Cell membrane</location>
        <topology evidence="1">Multi-pass membrane protein</topology>
    </subcellularLocation>
</comment>
<dbReference type="Gene3D" id="3.40.710.10">
    <property type="entry name" value="DD-peptidase/beta-lactamase superfamily"/>
    <property type="match status" value="1"/>
</dbReference>
<dbReference type="PANTHER" id="PTHR30474:SF1">
    <property type="entry name" value="PEPTIDOGLYCAN GLYCOSYLTRANSFERASE MRDB"/>
    <property type="match status" value="1"/>
</dbReference>
<name>A0A1I7YHL8_9BILA</name>
<feature type="coiled-coil region" evidence="7">
    <location>
        <begin position="75"/>
        <end position="119"/>
    </location>
</feature>
<evidence type="ECO:0000256" key="9">
    <source>
        <dbReference type="SAM" id="Phobius"/>
    </source>
</evidence>
<dbReference type="InterPro" id="IPR005311">
    <property type="entry name" value="PBP_dimer"/>
</dbReference>
<evidence type="ECO:0000313" key="12">
    <source>
        <dbReference type="Proteomes" id="UP000095287"/>
    </source>
</evidence>
<feature type="transmembrane region" description="Helical" evidence="9">
    <location>
        <begin position="764"/>
        <end position="780"/>
    </location>
</feature>
<feature type="transmembrane region" description="Helical" evidence="9">
    <location>
        <begin position="232"/>
        <end position="250"/>
    </location>
</feature>
<protein>
    <submittedName>
        <fullName evidence="13">Histidine kinase</fullName>
    </submittedName>
</protein>
<keyword evidence="5 9" id="KW-1133">Transmembrane helix</keyword>
<dbReference type="GO" id="GO:0051301">
    <property type="term" value="P:cell division"/>
    <property type="evidence" value="ECO:0007669"/>
    <property type="project" value="InterPro"/>
</dbReference>
<keyword evidence="6 9" id="KW-0472">Membrane</keyword>
<proteinExistence type="predicted"/>
<dbReference type="AlphaFoldDB" id="A0A1I7YHL8"/>
<dbReference type="InterPro" id="IPR007227">
    <property type="entry name" value="Cell_shape_determining_MreD"/>
</dbReference>
<dbReference type="Pfam" id="PF03717">
    <property type="entry name" value="PBP_dimer"/>
    <property type="match status" value="1"/>
</dbReference>
<dbReference type="GO" id="GO:0008658">
    <property type="term" value="F:penicillin binding"/>
    <property type="evidence" value="ECO:0007669"/>
    <property type="project" value="InterPro"/>
</dbReference>
<feature type="region of interest" description="Disordered" evidence="8">
    <location>
        <begin position="136"/>
        <end position="164"/>
    </location>
</feature>
<dbReference type="SUPFAM" id="SSF56519">
    <property type="entry name" value="Penicillin binding protein dimerisation domain"/>
    <property type="match status" value="1"/>
</dbReference>
<dbReference type="GO" id="GO:0008360">
    <property type="term" value="P:regulation of cell shape"/>
    <property type="evidence" value="ECO:0007669"/>
    <property type="project" value="UniProtKB-KW"/>
</dbReference>
<feature type="transmembrane region" description="Helical" evidence="9">
    <location>
        <begin position="262"/>
        <end position="283"/>
    </location>
</feature>
<dbReference type="GO" id="GO:0005886">
    <property type="term" value="C:plasma membrane"/>
    <property type="evidence" value="ECO:0007669"/>
    <property type="project" value="UniProtKB-SubCell"/>
</dbReference>
<feature type="transmembrane region" description="Helical" evidence="9">
    <location>
        <begin position="848"/>
        <end position="866"/>
    </location>
</feature>
<keyword evidence="3 9" id="KW-0812">Transmembrane</keyword>